<dbReference type="Proteomes" id="UP000815325">
    <property type="component" value="Unassembled WGS sequence"/>
</dbReference>
<proteinExistence type="predicted"/>
<evidence type="ECO:0000313" key="3">
    <source>
        <dbReference type="Proteomes" id="UP000815325"/>
    </source>
</evidence>
<comment type="caution">
    <text evidence="2">The sequence shown here is derived from an EMBL/GenBank/DDBJ whole genome shotgun (WGS) entry which is preliminary data.</text>
</comment>
<gene>
    <name evidence="2" type="ORF">DUNSADRAFT_3754</name>
</gene>
<keyword evidence="3" id="KW-1185">Reference proteome</keyword>
<protein>
    <submittedName>
        <fullName evidence="2">Uncharacterized protein</fullName>
    </submittedName>
</protein>
<evidence type="ECO:0000313" key="2">
    <source>
        <dbReference type="EMBL" id="KAF5837861.1"/>
    </source>
</evidence>
<sequence>MSAVDSFAEQQQQSVVTRAKPVQRFLKRGEGTQKRIFGPQLLKAKQQTGVVNSFGQQAKAPAPSQAPHAPARTEALSHAAIAATQLQPTLEQLDELAELQAETTLVELEEAQRQEAKSGERQALY</sequence>
<name>A0ABQ7GTD5_DUNSA</name>
<dbReference type="EMBL" id="MU069600">
    <property type="protein sequence ID" value="KAF5837861.1"/>
    <property type="molecule type" value="Genomic_DNA"/>
</dbReference>
<organism evidence="2 3">
    <name type="scientific">Dunaliella salina</name>
    <name type="common">Green alga</name>
    <name type="synonym">Protococcus salinus</name>
    <dbReference type="NCBI Taxonomy" id="3046"/>
    <lineage>
        <taxon>Eukaryota</taxon>
        <taxon>Viridiplantae</taxon>
        <taxon>Chlorophyta</taxon>
        <taxon>core chlorophytes</taxon>
        <taxon>Chlorophyceae</taxon>
        <taxon>CS clade</taxon>
        <taxon>Chlamydomonadales</taxon>
        <taxon>Dunaliellaceae</taxon>
        <taxon>Dunaliella</taxon>
    </lineage>
</organism>
<feature type="region of interest" description="Disordered" evidence="1">
    <location>
        <begin position="54"/>
        <end position="73"/>
    </location>
</feature>
<evidence type="ECO:0000256" key="1">
    <source>
        <dbReference type="SAM" id="MobiDB-lite"/>
    </source>
</evidence>
<accession>A0ABQ7GTD5</accession>
<feature type="compositionally biased region" description="Low complexity" evidence="1">
    <location>
        <begin position="56"/>
        <end position="70"/>
    </location>
</feature>
<reference evidence="2" key="1">
    <citation type="submission" date="2017-08" db="EMBL/GenBank/DDBJ databases">
        <authorList>
            <person name="Polle J.E."/>
            <person name="Barry K."/>
            <person name="Cushman J."/>
            <person name="Schmutz J."/>
            <person name="Tran D."/>
            <person name="Hathwaick L.T."/>
            <person name="Yim W.C."/>
            <person name="Jenkins J."/>
            <person name="Mckie-Krisberg Z.M."/>
            <person name="Prochnik S."/>
            <person name="Lindquist E."/>
            <person name="Dockter R.B."/>
            <person name="Adam C."/>
            <person name="Molina H."/>
            <person name="Bunkerborg J."/>
            <person name="Jin E."/>
            <person name="Buchheim M."/>
            <person name="Magnuson J."/>
        </authorList>
    </citation>
    <scope>NUCLEOTIDE SEQUENCE</scope>
    <source>
        <strain evidence="2">CCAP 19/18</strain>
    </source>
</reference>